<dbReference type="PANTHER" id="PTHR35561">
    <property type="entry name" value="RNA 2',3'-CYCLIC PHOSPHODIESTERASE"/>
    <property type="match status" value="1"/>
</dbReference>
<comment type="similarity">
    <text evidence="2">Belongs to the 2H phosphoesterase superfamily. ThpR family.</text>
</comment>
<feature type="active site" description="Proton acceptor" evidence="2">
    <location>
        <position position="130"/>
    </location>
</feature>
<dbReference type="EMBL" id="CP106877">
    <property type="protein sequence ID" value="WAA11761.1"/>
    <property type="molecule type" value="Genomic_DNA"/>
</dbReference>
<evidence type="ECO:0000256" key="1">
    <source>
        <dbReference type="ARBA" id="ARBA00022801"/>
    </source>
</evidence>
<comment type="function">
    <text evidence="2">Hydrolyzes RNA 2',3'-cyclic phosphodiester to an RNA 2'-phosphomonoester.</text>
</comment>
<dbReference type="HAMAP" id="MF_01940">
    <property type="entry name" value="RNA_CPDase"/>
    <property type="match status" value="1"/>
</dbReference>
<accession>A0A9E8RXH5</accession>
<dbReference type="Gene3D" id="3.90.1140.10">
    <property type="entry name" value="Cyclic phosphodiesterase"/>
    <property type="match status" value="1"/>
</dbReference>
<gene>
    <name evidence="3" type="primary">thpR</name>
    <name evidence="3" type="ORF">OE105_09025</name>
</gene>
<reference evidence="3" key="1">
    <citation type="submission" date="2022-09" db="EMBL/GenBank/DDBJ databases">
        <title>Complete Genomes of Fervidibacillus albus and Fervidibacillus halotolerans isolated from tidal flat sediments.</title>
        <authorList>
            <person name="Kwon K.K."/>
            <person name="Yang S.-H."/>
            <person name="Park M.J."/>
            <person name="Oh H.-M."/>
        </authorList>
    </citation>
    <scope>NUCLEOTIDE SEQUENCE</scope>
    <source>
        <strain evidence="3">MEBiC13594</strain>
    </source>
</reference>
<dbReference type="RefSeq" id="WP_275419880.1">
    <property type="nucleotide sequence ID" value="NZ_CP106877.1"/>
</dbReference>
<evidence type="ECO:0000313" key="4">
    <source>
        <dbReference type="Proteomes" id="UP001164726"/>
    </source>
</evidence>
<dbReference type="GO" id="GO:0004113">
    <property type="term" value="F:2',3'-cyclic-nucleotide 3'-phosphodiesterase activity"/>
    <property type="evidence" value="ECO:0007669"/>
    <property type="project" value="InterPro"/>
</dbReference>
<protein>
    <recommendedName>
        <fullName evidence="2">RNA 2',3'-cyclic phosphodiesterase</fullName>
        <shortName evidence="2">RNA 2',3'-CPDase</shortName>
        <ecNumber evidence="2">3.1.4.58</ecNumber>
    </recommendedName>
</protein>
<organism evidence="3 4">
    <name type="scientific">Fervidibacillus halotolerans</name>
    <dbReference type="NCBI Taxonomy" id="2980027"/>
    <lineage>
        <taxon>Bacteria</taxon>
        <taxon>Bacillati</taxon>
        <taxon>Bacillota</taxon>
        <taxon>Bacilli</taxon>
        <taxon>Bacillales</taxon>
        <taxon>Bacillaceae</taxon>
        <taxon>Fervidibacillus</taxon>
    </lineage>
</organism>
<feature type="active site" description="Proton donor" evidence="2">
    <location>
        <position position="44"/>
    </location>
</feature>
<sequence>MESKHHYFLATKLPDEAKQFLHDWVEKYARTLPFQRWVHKEDYHITLAFFGFVEKNQLLKTAEMIRMQTDDISSFELTFKGLGIFGPNRTPRIFWANVFPSDPLFTLQKRMYHLCKRIGYELDSKPFRPHITLARKWNSRKDFSWNIEREIRTEEGMPFTFPVNEIVLYETHFQRTPKYKAYEIFPLNGY</sequence>
<comment type="catalytic activity">
    <reaction evidence="2">
        <text>a 3'-end 2',3'-cyclophospho-ribonucleotide-RNA + H2O = a 3'-end 2'-phospho-ribonucleotide-RNA + H(+)</text>
        <dbReference type="Rhea" id="RHEA:11828"/>
        <dbReference type="Rhea" id="RHEA-COMP:10464"/>
        <dbReference type="Rhea" id="RHEA-COMP:17353"/>
        <dbReference type="ChEBI" id="CHEBI:15377"/>
        <dbReference type="ChEBI" id="CHEBI:15378"/>
        <dbReference type="ChEBI" id="CHEBI:83064"/>
        <dbReference type="ChEBI" id="CHEBI:173113"/>
        <dbReference type="EC" id="3.1.4.58"/>
    </reaction>
</comment>
<evidence type="ECO:0000313" key="3">
    <source>
        <dbReference type="EMBL" id="WAA11761.1"/>
    </source>
</evidence>
<dbReference type="SUPFAM" id="SSF55144">
    <property type="entry name" value="LigT-like"/>
    <property type="match status" value="1"/>
</dbReference>
<dbReference type="PANTHER" id="PTHR35561:SF1">
    <property type="entry name" value="RNA 2',3'-CYCLIC PHOSPHODIESTERASE"/>
    <property type="match status" value="1"/>
</dbReference>
<dbReference type="InterPro" id="IPR009097">
    <property type="entry name" value="Cyclic_Pdiesterase"/>
</dbReference>
<dbReference type="KEGG" id="fhl:OE105_09025"/>
<keyword evidence="4" id="KW-1185">Reference proteome</keyword>
<dbReference type="InterPro" id="IPR004175">
    <property type="entry name" value="RNA_CPDase"/>
</dbReference>
<feature type="short sequence motif" description="HXTX 2" evidence="2">
    <location>
        <begin position="130"/>
        <end position="133"/>
    </location>
</feature>
<keyword evidence="1 2" id="KW-0378">Hydrolase</keyword>
<dbReference type="EC" id="3.1.4.58" evidence="2"/>
<dbReference type="AlphaFoldDB" id="A0A9E8RXH5"/>
<dbReference type="NCBIfam" id="TIGR02258">
    <property type="entry name" value="2_5_ligase"/>
    <property type="match status" value="1"/>
</dbReference>
<feature type="short sequence motif" description="HXTX 1" evidence="2">
    <location>
        <begin position="44"/>
        <end position="47"/>
    </location>
</feature>
<dbReference type="Proteomes" id="UP001164726">
    <property type="component" value="Chromosome"/>
</dbReference>
<name>A0A9E8RXH5_9BACI</name>
<dbReference type="GO" id="GO:0008664">
    <property type="term" value="F:RNA 2',3'-cyclic 3'-phosphodiesterase activity"/>
    <property type="evidence" value="ECO:0007669"/>
    <property type="project" value="UniProtKB-EC"/>
</dbReference>
<proteinExistence type="inferred from homology"/>
<dbReference type="Pfam" id="PF13563">
    <property type="entry name" value="2_5_RNA_ligase2"/>
    <property type="match status" value="1"/>
</dbReference>
<evidence type="ECO:0000256" key="2">
    <source>
        <dbReference type="HAMAP-Rule" id="MF_01940"/>
    </source>
</evidence>